<evidence type="ECO:0000313" key="2">
    <source>
        <dbReference type="Proteomes" id="UP000253594"/>
    </source>
</evidence>
<dbReference type="InterPro" id="IPR043132">
    <property type="entry name" value="BCAT-like_C"/>
</dbReference>
<comment type="caution">
    <text evidence="1">The sequence shown here is derived from an EMBL/GenBank/DDBJ whole genome shotgun (WGS) entry which is preliminary data.</text>
</comment>
<proteinExistence type="predicted"/>
<dbReference type="AlphaFoldDB" id="A0A367MC63"/>
<dbReference type="Pfam" id="PF01063">
    <property type="entry name" value="Aminotran_4"/>
    <property type="match status" value="1"/>
</dbReference>
<dbReference type="Proteomes" id="UP000253594">
    <property type="component" value="Unassembled WGS sequence"/>
</dbReference>
<dbReference type="GO" id="GO:0016829">
    <property type="term" value="F:lyase activity"/>
    <property type="evidence" value="ECO:0007669"/>
    <property type="project" value="UniProtKB-KW"/>
</dbReference>
<name>A0A367MC63_PSEAI</name>
<evidence type="ECO:0000313" key="1">
    <source>
        <dbReference type="EMBL" id="RCI75115.1"/>
    </source>
</evidence>
<dbReference type="InterPro" id="IPR001544">
    <property type="entry name" value="Aminotrans_IV"/>
</dbReference>
<protein>
    <submittedName>
        <fullName evidence="1">Aminodeoxychorismate lyase</fullName>
    </submittedName>
</protein>
<organism evidence="1 2">
    <name type="scientific">Pseudomonas aeruginosa</name>
    <dbReference type="NCBI Taxonomy" id="287"/>
    <lineage>
        <taxon>Bacteria</taxon>
        <taxon>Pseudomonadati</taxon>
        <taxon>Pseudomonadota</taxon>
        <taxon>Gammaproteobacteria</taxon>
        <taxon>Pseudomonadales</taxon>
        <taxon>Pseudomonadaceae</taxon>
        <taxon>Pseudomonas</taxon>
    </lineage>
</organism>
<gene>
    <name evidence="1" type="ORF">DT376_09360</name>
</gene>
<sequence>LVAPDLRRCGVAGVMRAELLERAEGIGVPLAIRDVSMAELATADEVFLCNSQFGIWPVRALDEHVWPVGELTRKLQDQLRDDLDF</sequence>
<accession>A0A367MC63</accession>
<reference evidence="1 2" key="1">
    <citation type="submission" date="2018-07" db="EMBL/GenBank/DDBJ databases">
        <title>Mechanisms of high-level aminoglycoside resistance among Gram-negative pathogens in Brazil.</title>
        <authorList>
            <person name="Ballaben A.S."/>
            <person name="Darini A.L.C."/>
            <person name="Doi Y."/>
        </authorList>
    </citation>
    <scope>NUCLEOTIDE SEQUENCE [LARGE SCALE GENOMIC DNA]</scope>
    <source>
        <strain evidence="1 2">B2-305</strain>
    </source>
</reference>
<dbReference type="SUPFAM" id="SSF56752">
    <property type="entry name" value="D-aminoacid aminotransferase-like PLP-dependent enzymes"/>
    <property type="match status" value="1"/>
</dbReference>
<dbReference type="EMBL" id="QORE01000229">
    <property type="protein sequence ID" value="RCI75115.1"/>
    <property type="molecule type" value="Genomic_DNA"/>
</dbReference>
<dbReference type="Gene3D" id="3.20.10.10">
    <property type="entry name" value="D-amino Acid Aminotransferase, subunit A, domain 2"/>
    <property type="match status" value="1"/>
</dbReference>
<dbReference type="InterPro" id="IPR036038">
    <property type="entry name" value="Aminotransferase-like"/>
</dbReference>
<feature type="non-terminal residue" evidence="1">
    <location>
        <position position="1"/>
    </location>
</feature>
<keyword evidence="1" id="KW-0456">Lyase</keyword>